<keyword evidence="2" id="KW-1185">Reference proteome</keyword>
<dbReference type="EMBL" id="JANFFA010000003">
    <property type="protein sequence ID" value="MDQ2095102.1"/>
    <property type="molecule type" value="Genomic_DNA"/>
</dbReference>
<comment type="caution">
    <text evidence="1">The sequence shown here is derived from an EMBL/GenBank/DDBJ whole genome shotgun (WGS) entry which is preliminary data.</text>
</comment>
<protein>
    <submittedName>
        <fullName evidence="1">Uncharacterized protein</fullName>
    </submittedName>
</protein>
<sequence length="201" mass="21593">MTDPHSAPLQGTGRSFRQIAGGLLLTAALATGLFAQAKAQASAVPPEVEKELLAGLAMCITFFETRDLAMFAPLAAQDVKNNRGKPIEGVFALPSGKLHLQAKRVDFGGPSCKILIPGYHDAKDSSGPLDTAFVHYFDGMQQLEIRTHVFKARDQFWNKVDKGRLVGCVAGKEMGLAGERNFINGHGTITFITPLKGDIPC</sequence>
<organism evidence="1 2">
    <name type="scientific">Rhodalgimonas zhirmunskyi</name>
    <dbReference type="NCBI Taxonomy" id="2964767"/>
    <lineage>
        <taxon>Bacteria</taxon>
        <taxon>Pseudomonadati</taxon>
        <taxon>Pseudomonadota</taxon>
        <taxon>Alphaproteobacteria</taxon>
        <taxon>Rhodobacterales</taxon>
        <taxon>Roseobacteraceae</taxon>
        <taxon>Rhodalgimonas</taxon>
    </lineage>
</organism>
<evidence type="ECO:0000313" key="1">
    <source>
        <dbReference type="EMBL" id="MDQ2095102.1"/>
    </source>
</evidence>
<dbReference type="Proteomes" id="UP001227162">
    <property type="component" value="Unassembled WGS sequence"/>
</dbReference>
<dbReference type="RefSeq" id="WP_317626704.1">
    <property type="nucleotide sequence ID" value="NZ_JANFFA010000003.1"/>
</dbReference>
<reference evidence="1" key="1">
    <citation type="submission" date="2022-07" db="EMBL/GenBank/DDBJ databases">
        <authorList>
            <person name="Otstavnykh N."/>
            <person name="Isaeva M."/>
            <person name="Bystritskaya E."/>
        </authorList>
    </citation>
    <scope>NUCLEOTIDE SEQUENCE</scope>
    <source>
        <strain evidence="1">10Alg 79</strain>
    </source>
</reference>
<name>A0AAJ1UFS4_9RHOB</name>
<gene>
    <name evidence="1" type="ORF">NOI20_13345</name>
</gene>
<accession>A0AAJ1UFS4</accession>
<proteinExistence type="predicted"/>
<evidence type="ECO:0000313" key="2">
    <source>
        <dbReference type="Proteomes" id="UP001227162"/>
    </source>
</evidence>
<reference evidence="1" key="2">
    <citation type="submission" date="2023-04" db="EMBL/GenBank/DDBJ databases">
        <title>'Rhodoalgimonas zhirmunskyi' gen. nov., isolated from a red alga.</title>
        <authorList>
            <person name="Nedashkovskaya O.I."/>
            <person name="Otstavnykh N.Y."/>
            <person name="Bystritskaya E.P."/>
            <person name="Balabanova L.A."/>
            <person name="Isaeva M.P."/>
        </authorList>
    </citation>
    <scope>NUCLEOTIDE SEQUENCE</scope>
    <source>
        <strain evidence="1">10Alg 79</strain>
    </source>
</reference>
<dbReference type="AlphaFoldDB" id="A0AAJ1UFS4"/>